<keyword evidence="1" id="KW-0472">Membrane</keyword>
<sequence>MAAVREHAAESLARHGTDNESARRVLDELGPVETIAAEVTPAPAPAAPAGTIEARDVVLAVLTVVLWPLAPVALVWTIVRLRSGVGNRVLQWFTIALSGIITFGGIALLVMHAVNLLG</sequence>
<gene>
    <name evidence="2" type="ORF">GCM10023198_02100</name>
</gene>
<organism evidence="2 3">
    <name type="scientific">Promicromonospora umidemergens</name>
    <dbReference type="NCBI Taxonomy" id="629679"/>
    <lineage>
        <taxon>Bacteria</taxon>
        <taxon>Bacillati</taxon>
        <taxon>Actinomycetota</taxon>
        <taxon>Actinomycetes</taxon>
        <taxon>Micrococcales</taxon>
        <taxon>Promicromonosporaceae</taxon>
        <taxon>Promicromonospora</taxon>
    </lineage>
</organism>
<dbReference type="EMBL" id="BAABHM010000002">
    <property type="protein sequence ID" value="GAA4687316.1"/>
    <property type="molecule type" value="Genomic_DNA"/>
</dbReference>
<evidence type="ECO:0008006" key="4">
    <source>
        <dbReference type="Google" id="ProtNLM"/>
    </source>
</evidence>
<comment type="caution">
    <text evidence="2">The sequence shown here is derived from an EMBL/GenBank/DDBJ whole genome shotgun (WGS) entry which is preliminary data.</text>
</comment>
<evidence type="ECO:0000256" key="1">
    <source>
        <dbReference type="SAM" id="Phobius"/>
    </source>
</evidence>
<evidence type="ECO:0000313" key="3">
    <source>
        <dbReference type="Proteomes" id="UP001500843"/>
    </source>
</evidence>
<feature type="transmembrane region" description="Helical" evidence="1">
    <location>
        <begin position="90"/>
        <end position="114"/>
    </location>
</feature>
<reference evidence="3" key="1">
    <citation type="journal article" date="2019" name="Int. J. Syst. Evol. Microbiol.">
        <title>The Global Catalogue of Microorganisms (GCM) 10K type strain sequencing project: providing services to taxonomists for standard genome sequencing and annotation.</title>
        <authorList>
            <consortium name="The Broad Institute Genomics Platform"/>
            <consortium name="The Broad Institute Genome Sequencing Center for Infectious Disease"/>
            <person name="Wu L."/>
            <person name="Ma J."/>
        </authorList>
    </citation>
    <scope>NUCLEOTIDE SEQUENCE [LARGE SCALE GENOMIC DNA]</scope>
    <source>
        <strain evidence="3">JCM 17975</strain>
    </source>
</reference>
<feature type="transmembrane region" description="Helical" evidence="1">
    <location>
        <begin position="57"/>
        <end position="78"/>
    </location>
</feature>
<proteinExistence type="predicted"/>
<keyword evidence="1" id="KW-0812">Transmembrane</keyword>
<accession>A0ABP8WGR6</accession>
<name>A0ABP8WGR6_9MICO</name>
<keyword evidence="3" id="KW-1185">Reference proteome</keyword>
<protein>
    <recommendedName>
        <fullName evidence="4">DUF4190 domain-containing protein</fullName>
    </recommendedName>
</protein>
<dbReference type="Proteomes" id="UP001500843">
    <property type="component" value="Unassembled WGS sequence"/>
</dbReference>
<keyword evidence="1" id="KW-1133">Transmembrane helix</keyword>
<evidence type="ECO:0000313" key="2">
    <source>
        <dbReference type="EMBL" id="GAA4687316.1"/>
    </source>
</evidence>